<dbReference type="AlphaFoldDB" id="A0A1B6KN94"/>
<sequence length="960" mass="109988">SNSSLLHTKKPKTYNKTKVLKSRNKAYQNRLKNTINIAEIIPLETSRIDLHPASIDFRKITVNEESYFAKSEFAPIWYTSPVNSNKINGKNRNLALNIKSGNKCIESCSITETETSPSVNEISLDSKAACDTESKTAVTDLNLNSTAEKCTSSNQNTQLLNRNIAPIEKKDQPESLNNNFSTCHGEITKINNTKADKVGFSDSCTGLNIKRMPLETSCHNKMDSIFSDHVIQQKSLQSSSLEQNNGNSQHFLKEYNCILPKEAGNIFVPDETDKINHKEGDNLPKNLDEIAGTNDKKITHNENKRIEIYSSDDEDCLVIDIFSDLEDDVNPKESVLDQPNHVSSQDNFEFDFPSHKCSQIPTFHKDESSKEKMKTLSNYKESEFSSSHQTYLNSSPVTSKKYEEKLPFTDVEFNNTNNKMLGLYKPSSESSSSTATTSASIEAKPKGTSVGVDDFTPKFYTEYSASDEGISFNDMGRESNVLNVENDFKFPPHLEYRQKSLDELIPKGEKIKIDQNIFCSVFAEHSTNLQSYINRNESEKRRIKLPKIPDNIAEEVALHVESVVCKGVQNIVEVKCIALKLTDYSCNAILKGLVVLLKRVAQKTYSKAKNGKEESLWITQLEFNNFRPNQRPPYVNDRIKAMVVLLTSVMECKCDNFTQKSQFMEEALMFCETLFLGYEESTLEDEVEVLMFMGYLYTCLAKMSRTLQRVRNLMYDLLYSFVKKGHSIIYTILSTWPEVLGVKPIQSFFGEPVLLAVIYALFTVPHQGTNNRKRISTLLKFMKRKYQFDVTTINPDELFDMFVTRLCWDEVQKAIVLLAKKRGQDWFKKRPLTELLKVVREWKFGNRTDEEVVSALKVISYCVRSFNPANTQYDIQPMFDLLRDLLLDQNSPPWMQEVTAMSICRISRIDWCRCAKLLASWHPREVSQEVMDKILLDVISRKVISWWRYKRNSAPYLNCK</sequence>
<organism evidence="2">
    <name type="scientific">Graphocephala atropunctata</name>
    <dbReference type="NCBI Taxonomy" id="36148"/>
    <lineage>
        <taxon>Eukaryota</taxon>
        <taxon>Metazoa</taxon>
        <taxon>Ecdysozoa</taxon>
        <taxon>Arthropoda</taxon>
        <taxon>Hexapoda</taxon>
        <taxon>Insecta</taxon>
        <taxon>Pterygota</taxon>
        <taxon>Neoptera</taxon>
        <taxon>Paraneoptera</taxon>
        <taxon>Hemiptera</taxon>
        <taxon>Auchenorrhyncha</taxon>
        <taxon>Membracoidea</taxon>
        <taxon>Cicadellidae</taxon>
        <taxon>Cicadellinae</taxon>
        <taxon>Cicadellini</taxon>
        <taxon>Graphocephala</taxon>
    </lineage>
</organism>
<gene>
    <name evidence="2" type="ORF">g.6388</name>
</gene>
<feature type="compositionally biased region" description="Low complexity" evidence="1">
    <location>
        <begin position="427"/>
        <end position="442"/>
    </location>
</feature>
<proteinExistence type="predicted"/>
<name>A0A1B6KN94_9HEMI</name>
<feature type="non-terminal residue" evidence="2">
    <location>
        <position position="1"/>
    </location>
</feature>
<evidence type="ECO:0000313" key="2">
    <source>
        <dbReference type="EMBL" id="JAT12910.1"/>
    </source>
</evidence>
<evidence type="ECO:0000256" key="1">
    <source>
        <dbReference type="SAM" id="MobiDB-lite"/>
    </source>
</evidence>
<accession>A0A1B6KN94</accession>
<reference evidence="2" key="1">
    <citation type="submission" date="2015-11" db="EMBL/GenBank/DDBJ databases">
        <title>De novo transcriptome assembly of four potential Pierce s Disease insect vectors from Arizona vineyards.</title>
        <authorList>
            <person name="Tassone E.E."/>
        </authorList>
    </citation>
    <scope>NUCLEOTIDE SEQUENCE</scope>
</reference>
<feature type="region of interest" description="Disordered" evidence="1">
    <location>
        <begin position="425"/>
        <end position="447"/>
    </location>
</feature>
<protein>
    <submittedName>
        <fullName evidence="2">Uncharacterized protein</fullName>
    </submittedName>
</protein>
<dbReference type="EMBL" id="GEBQ01027067">
    <property type="protein sequence ID" value="JAT12910.1"/>
    <property type="molecule type" value="Transcribed_RNA"/>
</dbReference>